<protein>
    <submittedName>
        <fullName evidence="2">Spliceosome-associated protein 130 A</fullName>
    </submittedName>
</protein>
<evidence type="ECO:0000313" key="2">
    <source>
        <dbReference type="EMBL" id="GFD15636.1"/>
    </source>
</evidence>
<proteinExistence type="predicted"/>
<feature type="domain" description="RSE1/DDB1/CPSF1 second beta-propeller" evidence="1">
    <location>
        <begin position="2"/>
        <end position="64"/>
    </location>
</feature>
<dbReference type="EMBL" id="BKCJ011287838">
    <property type="protein sequence ID" value="GFD15636.1"/>
    <property type="molecule type" value="Genomic_DNA"/>
</dbReference>
<evidence type="ECO:0000259" key="1">
    <source>
        <dbReference type="Pfam" id="PF23726"/>
    </source>
</evidence>
<dbReference type="InterPro" id="IPR015943">
    <property type="entry name" value="WD40/YVTN_repeat-like_dom_sf"/>
</dbReference>
<gene>
    <name evidence="2" type="ORF">Tci_887605</name>
</gene>
<dbReference type="AlphaFoldDB" id="A0A699U2R7"/>
<reference evidence="2" key="1">
    <citation type="journal article" date="2019" name="Sci. Rep.">
        <title>Draft genome of Tanacetum cinerariifolium, the natural source of mosquito coil.</title>
        <authorList>
            <person name="Yamashiro T."/>
            <person name="Shiraishi A."/>
            <person name="Satake H."/>
            <person name="Nakayama K."/>
        </authorList>
    </citation>
    <scope>NUCLEOTIDE SEQUENCE</scope>
</reference>
<dbReference type="Gene3D" id="2.130.10.10">
    <property type="entry name" value="YVTN repeat-like/Quinoprotein amine dehydrogenase"/>
    <property type="match status" value="1"/>
</dbReference>
<accession>A0A699U2R7</accession>
<name>A0A699U2R7_TANCI</name>
<dbReference type="Pfam" id="PF23726">
    <property type="entry name" value="Beta-prop_RSE1_2nd"/>
    <property type="match status" value="1"/>
</dbReference>
<comment type="caution">
    <text evidence="2">The sequence shown here is derived from an EMBL/GenBank/DDBJ whole genome shotgun (WGS) entry which is preliminary data.</text>
</comment>
<sequence>MSGHMACLDIAHVPEGRQRSRFLAIGSYNNTIRILSLDPHDCMQALSVQSVTAAPESLLFLKVQALDMVTGQLLDARSRFLGRRGPKLFGR</sequence>
<organism evidence="2">
    <name type="scientific">Tanacetum cinerariifolium</name>
    <name type="common">Dalmatian daisy</name>
    <name type="synonym">Chrysanthemum cinerariifolium</name>
    <dbReference type="NCBI Taxonomy" id="118510"/>
    <lineage>
        <taxon>Eukaryota</taxon>
        <taxon>Viridiplantae</taxon>
        <taxon>Streptophyta</taxon>
        <taxon>Embryophyta</taxon>
        <taxon>Tracheophyta</taxon>
        <taxon>Spermatophyta</taxon>
        <taxon>Magnoliopsida</taxon>
        <taxon>eudicotyledons</taxon>
        <taxon>Gunneridae</taxon>
        <taxon>Pentapetalae</taxon>
        <taxon>asterids</taxon>
        <taxon>campanulids</taxon>
        <taxon>Asterales</taxon>
        <taxon>Asteraceae</taxon>
        <taxon>Asteroideae</taxon>
        <taxon>Anthemideae</taxon>
        <taxon>Anthemidinae</taxon>
        <taxon>Tanacetum</taxon>
    </lineage>
</organism>
<dbReference type="InterPro" id="IPR058543">
    <property type="entry name" value="Beta-prop_RSE1/DDB1/CPSF1_2nd"/>
</dbReference>